<evidence type="ECO:0008006" key="3">
    <source>
        <dbReference type="Google" id="ProtNLM"/>
    </source>
</evidence>
<reference evidence="1 2" key="1">
    <citation type="journal article" date="2021" name="Commun. Biol.">
        <title>The genome of Shorea leprosula (Dipterocarpaceae) highlights the ecological relevance of drought in aseasonal tropical rainforests.</title>
        <authorList>
            <person name="Ng K.K.S."/>
            <person name="Kobayashi M.J."/>
            <person name="Fawcett J.A."/>
            <person name="Hatakeyama M."/>
            <person name="Paape T."/>
            <person name="Ng C.H."/>
            <person name="Ang C.C."/>
            <person name="Tnah L.H."/>
            <person name="Lee C.T."/>
            <person name="Nishiyama T."/>
            <person name="Sese J."/>
            <person name="O'Brien M.J."/>
            <person name="Copetti D."/>
            <person name="Mohd Noor M.I."/>
            <person name="Ong R.C."/>
            <person name="Putra M."/>
            <person name="Sireger I.Z."/>
            <person name="Indrioko S."/>
            <person name="Kosugi Y."/>
            <person name="Izuno A."/>
            <person name="Isagi Y."/>
            <person name="Lee S.L."/>
            <person name="Shimizu K.K."/>
        </authorList>
    </citation>
    <scope>NUCLEOTIDE SEQUENCE [LARGE SCALE GENOMIC DNA]</scope>
    <source>
        <strain evidence="1">214</strain>
    </source>
</reference>
<organism evidence="1 2">
    <name type="scientific">Rubroshorea leprosula</name>
    <dbReference type="NCBI Taxonomy" id="152421"/>
    <lineage>
        <taxon>Eukaryota</taxon>
        <taxon>Viridiplantae</taxon>
        <taxon>Streptophyta</taxon>
        <taxon>Embryophyta</taxon>
        <taxon>Tracheophyta</taxon>
        <taxon>Spermatophyta</taxon>
        <taxon>Magnoliopsida</taxon>
        <taxon>eudicotyledons</taxon>
        <taxon>Gunneridae</taxon>
        <taxon>Pentapetalae</taxon>
        <taxon>rosids</taxon>
        <taxon>malvids</taxon>
        <taxon>Malvales</taxon>
        <taxon>Dipterocarpaceae</taxon>
        <taxon>Rubroshorea</taxon>
    </lineage>
</organism>
<protein>
    <recommendedName>
        <fullName evidence="3">Ribosomal protein L32</fullName>
    </recommendedName>
</protein>
<dbReference type="AlphaFoldDB" id="A0AAV5JAP9"/>
<name>A0AAV5JAP9_9ROSI</name>
<dbReference type="EMBL" id="BPVZ01000035">
    <property type="protein sequence ID" value="GKV11694.1"/>
    <property type="molecule type" value="Genomic_DNA"/>
</dbReference>
<evidence type="ECO:0000313" key="1">
    <source>
        <dbReference type="EMBL" id="GKV11694.1"/>
    </source>
</evidence>
<accession>A0AAV5JAP9</accession>
<evidence type="ECO:0000313" key="2">
    <source>
        <dbReference type="Proteomes" id="UP001054252"/>
    </source>
</evidence>
<dbReference type="Proteomes" id="UP001054252">
    <property type="component" value="Unassembled WGS sequence"/>
</dbReference>
<sequence>MPRSKFIFLASGGSSTFAKVSWGFGNPFSTSKFVFVGKL</sequence>
<proteinExistence type="predicted"/>
<comment type="caution">
    <text evidence="1">The sequence shown here is derived from an EMBL/GenBank/DDBJ whole genome shotgun (WGS) entry which is preliminary data.</text>
</comment>
<gene>
    <name evidence="1" type="ORF">SLEP1_g22922</name>
</gene>
<keyword evidence="2" id="KW-1185">Reference proteome</keyword>